<evidence type="ECO:0000256" key="1">
    <source>
        <dbReference type="ARBA" id="ARBA00022553"/>
    </source>
</evidence>
<dbReference type="PANTHER" id="PTHR44591">
    <property type="entry name" value="STRESS RESPONSE REGULATOR PROTEIN 1"/>
    <property type="match status" value="1"/>
</dbReference>
<dbReference type="PANTHER" id="PTHR44591:SF3">
    <property type="entry name" value="RESPONSE REGULATORY DOMAIN-CONTAINING PROTEIN"/>
    <property type="match status" value="1"/>
</dbReference>
<accession>A0A975HBP0</accession>
<evidence type="ECO:0000313" key="4">
    <source>
        <dbReference type="EMBL" id="QTH19546.1"/>
    </source>
</evidence>
<reference evidence="4" key="1">
    <citation type="submission" date="2020-07" db="EMBL/GenBank/DDBJ databases">
        <authorList>
            <person name="Camacho E."/>
        </authorList>
    </citation>
    <scope>NUCLEOTIDE SEQUENCE</scope>
    <source>
        <strain evidence="4">MPO218</strain>
    </source>
</reference>
<name>A0A975HBP0_9SPHN</name>
<sequence>MTLFDVVQADEVVEAVLVIGNDVDWIDECQFMLHSFGFPSFAAQSSAEAFAKIDNRSISTLIIDQNLPGLDGISLAEDLAARTADEGRELRFILVAEHATLDLVVAAVRASVVDILQKPITRDDLRNALLRVRGIKPESSTRKALASQLTTLSLEIQRLSNLMDEALPSFGKAAPAAEPAASDETVSAEFVRDMLRKEAKRRALLDGRLFGDCTWSVLLDLLAAKLDGREVSVSSACIASGAPTTTALRLINRLVGDKILERLPDAHDRRRDFLRLSPDVEASLLAYLADLRKN</sequence>
<dbReference type="InterPro" id="IPR001789">
    <property type="entry name" value="Sig_transdc_resp-reg_receiver"/>
</dbReference>
<dbReference type="CDD" id="cd00156">
    <property type="entry name" value="REC"/>
    <property type="match status" value="1"/>
</dbReference>
<dbReference type="SUPFAM" id="SSF46785">
    <property type="entry name" value="Winged helix' DNA-binding domain"/>
    <property type="match status" value="1"/>
</dbReference>
<dbReference type="EMBL" id="CP059319">
    <property type="protein sequence ID" value="QTH19546.1"/>
    <property type="molecule type" value="Genomic_DNA"/>
</dbReference>
<dbReference type="PROSITE" id="PS50110">
    <property type="entry name" value="RESPONSE_REGULATORY"/>
    <property type="match status" value="1"/>
</dbReference>
<feature type="modified residue" description="4-aspartylphosphate" evidence="2">
    <location>
        <position position="64"/>
    </location>
</feature>
<protein>
    <submittedName>
        <fullName evidence="4">Response regulator</fullName>
    </submittedName>
</protein>
<evidence type="ECO:0000256" key="2">
    <source>
        <dbReference type="PROSITE-ProRule" id="PRU00169"/>
    </source>
</evidence>
<reference evidence="4" key="2">
    <citation type="submission" date="2021-04" db="EMBL/GenBank/DDBJ databases">
        <title>Isolation and genomic analysis of the ibuprofen-degrading bacterium Sphingomonas strain MPO218.</title>
        <authorList>
            <person name="Aulestia M."/>
            <person name="Flores A."/>
            <person name="Mangas E.L."/>
            <person name="Perez-Pulido A.J."/>
            <person name="Santero E."/>
            <person name="Camacho E.M."/>
        </authorList>
    </citation>
    <scope>NUCLEOTIDE SEQUENCE</scope>
    <source>
        <strain evidence="4">MPO218</strain>
    </source>
</reference>
<dbReference type="InterPro" id="IPR036388">
    <property type="entry name" value="WH-like_DNA-bd_sf"/>
</dbReference>
<dbReference type="SUPFAM" id="SSF52172">
    <property type="entry name" value="CheY-like"/>
    <property type="match status" value="1"/>
</dbReference>
<dbReference type="AlphaFoldDB" id="A0A975HBP0"/>
<dbReference type="Gene3D" id="3.40.50.2300">
    <property type="match status" value="1"/>
</dbReference>
<dbReference type="RefSeq" id="WP_012049689.1">
    <property type="nucleotide sequence ID" value="NZ_CP059319.1"/>
</dbReference>
<gene>
    <name evidence="4" type="ORF">HRJ34_14240</name>
</gene>
<evidence type="ECO:0000313" key="5">
    <source>
        <dbReference type="Proteomes" id="UP000664914"/>
    </source>
</evidence>
<dbReference type="InterPro" id="IPR011006">
    <property type="entry name" value="CheY-like_superfamily"/>
</dbReference>
<dbReference type="GO" id="GO:0000160">
    <property type="term" value="P:phosphorelay signal transduction system"/>
    <property type="evidence" value="ECO:0007669"/>
    <property type="project" value="InterPro"/>
</dbReference>
<dbReference type="InterPro" id="IPR036390">
    <property type="entry name" value="WH_DNA-bd_sf"/>
</dbReference>
<dbReference type="InterPro" id="IPR050595">
    <property type="entry name" value="Bact_response_regulator"/>
</dbReference>
<feature type="domain" description="Response regulatory" evidence="3">
    <location>
        <begin position="15"/>
        <end position="133"/>
    </location>
</feature>
<dbReference type="Proteomes" id="UP000664914">
    <property type="component" value="Chromosome"/>
</dbReference>
<organism evidence="4 5">
    <name type="scientific">Rhizorhabdus wittichii</name>
    <dbReference type="NCBI Taxonomy" id="160791"/>
    <lineage>
        <taxon>Bacteria</taxon>
        <taxon>Pseudomonadati</taxon>
        <taxon>Pseudomonadota</taxon>
        <taxon>Alphaproteobacteria</taxon>
        <taxon>Sphingomonadales</taxon>
        <taxon>Sphingomonadaceae</taxon>
        <taxon>Rhizorhabdus</taxon>
    </lineage>
</organism>
<dbReference type="SMART" id="SM00448">
    <property type="entry name" value="REC"/>
    <property type="match status" value="1"/>
</dbReference>
<dbReference type="Gene3D" id="1.10.10.10">
    <property type="entry name" value="Winged helix-like DNA-binding domain superfamily/Winged helix DNA-binding domain"/>
    <property type="match status" value="1"/>
</dbReference>
<proteinExistence type="predicted"/>
<dbReference type="OMA" id="DLEMPRI"/>
<evidence type="ECO:0000259" key="3">
    <source>
        <dbReference type="PROSITE" id="PS50110"/>
    </source>
</evidence>
<keyword evidence="1 2" id="KW-0597">Phosphoprotein</keyword>
<dbReference type="Pfam" id="PF00072">
    <property type="entry name" value="Response_reg"/>
    <property type="match status" value="1"/>
</dbReference>